<evidence type="ECO:0000313" key="1">
    <source>
        <dbReference type="EMBL" id="ROT76675.1"/>
    </source>
</evidence>
<reference evidence="1 2" key="2">
    <citation type="submission" date="2019-01" db="EMBL/GenBank/DDBJ databases">
        <title>The decoding of complex shrimp genome reveals the adaptation for benthos swimmer, frequently molting mechanism and breeding impact on genome.</title>
        <authorList>
            <person name="Sun Y."/>
            <person name="Gao Y."/>
            <person name="Yu Y."/>
        </authorList>
    </citation>
    <scope>NUCLEOTIDE SEQUENCE [LARGE SCALE GENOMIC DNA]</scope>
    <source>
        <tissue evidence="1">Muscle</tissue>
    </source>
</reference>
<reference evidence="1 2" key="1">
    <citation type="submission" date="2018-04" db="EMBL/GenBank/DDBJ databases">
        <authorList>
            <person name="Zhang X."/>
            <person name="Yuan J."/>
            <person name="Li F."/>
            <person name="Xiang J."/>
        </authorList>
    </citation>
    <scope>NUCLEOTIDE SEQUENCE [LARGE SCALE GENOMIC DNA]</scope>
    <source>
        <tissue evidence="1">Muscle</tissue>
    </source>
</reference>
<proteinExistence type="predicted"/>
<evidence type="ECO:0000313" key="2">
    <source>
        <dbReference type="Proteomes" id="UP000283509"/>
    </source>
</evidence>
<comment type="caution">
    <text evidence="1">The sequence shown here is derived from an EMBL/GenBank/DDBJ whole genome shotgun (WGS) entry which is preliminary data.</text>
</comment>
<organism evidence="1 2">
    <name type="scientific">Penaeus vannamei</name>
    <name type="common">Whiteleg shrimp</name>
    <name type="synonym">Litopenaeus vannamei</name>
    <dbReference type="NCBI Taxonomy" id="6689"/>
    <lineage>
        <taxon>Eukaryota</taxon>
        <taxon>Metazoa</taxon>
        <taxon>Ecdysozoa</taxon>
        <taxon>Arthropoda</taxon>
        <taxon>Crustacea</taxon>
        <taxon>Multicrustacea</taxon>
        <taxon>Malacostraca</taxon>
        <taxon>Eumalacostraca</taxon>
        <taxon>Eucarida</taxon>
        <taxon>Decapoda</taxon>
        <taxon>Dendrobranchiata</taxon>
        <taxon>Penaeoidea</taxon>
        <taxon>Penaeidae</taxon>
        <taxon>Penaeus</taxon>
    </lineage>
</organism>
<dbReference type="OrthoDB" id="6022258at2759"/>
<protein>
    <submittedName>
        <fullName evidence="1">Uncharacterized protein</fullName>
    </submittedName>
</protein>
<dbReference type="Proteomes" id="UP000283509">
    <property type="component" value="Unassembled WGS sequence"/>
</dbReference>
<keyword evidence="2" id="KW-1185">Reference proteome</keyword>
<accession>A0A423TJR1</accession>
<name>A0A423TJR1_PENVA</name>
<gene>
    <name evidence="1" type="ORF">C7M84_004739</name>
</gene>
<dbReference type="AlphaFoldDB" id="A0A423TJR1"/>
<sequence>MVSVLGSLDAVNIGGHNVAQLKSNIVTDDADSIISSDLSFASLTVKDSVSTANKIGANGQNISRINENAVFLAGNNAMTGSVTWGDLDLQGDVAVGGLVNGKDLQVVHNDAVYTDASSVQVTGKKTFAEFSVKGNINAETTNGIDLSKRLVTLDTDQDIVVPYEFFTLHAEKNLNLGGTFDAVDLVALDSTALKELQDETNNIYLEKVQAGTINILRNLNAVNVNDRLNDAVRLQAQDVKISGKKTFHKDTTFNNLDVTTLNGEDLTYYLSHAVRKNRPISLASNIKVNGLVSAPSVTANSLTIEGTVDNVDYKTLMKNVVLLDDSKSHV</sequence>
<dbReference type="EMBL" id="QCYY01001623">
    <property type="protein sequence ID" value="ROT76675.1"/>
    <property type="molecule type" value="Genomic_DNA"/>
</dbReference>